<feature type="transmembrane region" description="Helical" evidence="1">
    <location>
        <begin position="68"/>
        <end position="87"/>
    </location>
</feature>
<proteinExistence type="predicted"/>
<dbReference type="Proteomes" id="UP000270697">
    <property type="component" value="Unassembled WGS sequence"/>
</dbReference>
<dbReference type="Pfam" id="PF13630">
    <property type="entry name" value="SdpI"/>
    <property type="match status" value="1"/>
</dbReference>
<feature type="transmembrane region" description="Helical" evidence="1">
    <location>
        <begin position="6"/>
        <end position="31"/>
    </location>
</feature>
<reference evidence="3 4" key="1">
    <citation type="submission" date="2016-10" db="EMBL/GenBank/DDBJ databases">
        <authorList>
            <person name="de Groot N.N."/>
        </authorList>
    </citation>
    <scope>NUCLEOTIDE SEQUENCE [LARGE SCALE GENOMIC DNA]</scope>
    <source>
        <strain evidence="3 4">CPCC 201259</strain>
    </source>
</reference>
<evidence type="ECO:0000313" key="2">
    <source>
        <dbReference type="EMBL" id="RKT84413.1"/>
    </source>
</evidence>
<sequence>MLSYSGGVLAVQVILCAILVLGGAALLLLGFRGLRGQLPRNRYVGVRTPAAMSSDEAFEVANRAAGPAMLAGGAAALLAGASVPMLASAFSVVMISVFGLVGAFALMTAGGVLGNRAAEAMPAPAAAGGCGGCAGGCCSALPRG</sequence>
<keyword evidence="1" id="KW-1133">Transmembrane helix</keyword>
<organism evidence="3 4">
    <name type="scientific">Saccharopolyspora antimicrobica</name>
    <dbReference type="NCBI Taxonomy" id="455193"/>
    <lineage>
        <taxon>Bacteria</taxon>
        <taxon>Bacillati</taxon>
        <taxon>Actinomycetota</taxon>
        <taxon>Actinomycetes</taxon>
        <taxon>Pseudonocardiales</taxon>
        <taxon>Pseudonocardiaceae</taxon>
        <taxon>Saccharopolyspora</taxon>
    </lineage>
</organism>
<accession>A0A1I4XC82</accession>
<dbReference type="AlphaFoldDB" id="A0A1I4XC82"/>
<keyword evidence="1" id="KW-0472">Membrane</keyword>
<dbReference type="EMBL" id="RBXX01000002">
    <property type="protein sequence ID" value="RKT84413.1"/>
    <property type="molecule type" value="Genomic_DNA"/>
</dbReference>
<dbReference type="EMBL" id="FOUP01000003">
    <property type="protein sequence ID" value="SFN22910.1"/>
    <property type="molecule type" value="Genomic_DNA"/>
</dbReference>
<protein>
    <submittedName>
        <fullName evidence="2">SdpI/YhfL family protein</fullName>
    </submittedName>
    <submittedName>
        <fullName evidence="3">SdpI/YhfL protein family protein</fullName>
    </submittedName>
</protein>
<reference evidence="2 5" key="2">
    <citation type="submission" date="2018-10" db="EMBL/GenBank/DDBJ databases">
        <title>Sequencing the genomes of 1000 actinobacteria strains.</title>
        <authorList>
            <person name="Klenk H.-P."/>
        </authorList>
    </citation>
    <scope>NUCLEOTIDE SEQUENCE [LARGE SCALE GENOMIC DNA]</scope>
    <source>
        <strain evidence="2 5">DSM 45119</strain>
    </source>
</reference>
<feature type="transmembrane region" description="Helical" evidence="1">
    <location>
        <begin position="93"/>
        <end position="113"/>
    </location>
</feature>
<dbReference type="Proteomes" id="UP000199398">
    <property type="component" value="Unassembled WGS sequence"/>
</dbReference>
<evidence type="ECO:0000313" key="3">
    <source>
        <dbReference type="EMBL" id="SFN22910.1"/>
    </source>
</evidence>
<dbReference type="STRING" id="455193.SAMN05421805_103344"/>
<keyword evidence="1" id="KW-0812">Transmembrane</keyword>
<evidence type="ECO:0000256" key="1">
    <source>
        <dbReference type="SAM" id="Phobius"/>
    </source>
</evidence>
<keyword evidence="5" id="KW-1185">Reference proteome</keyword>
<dbReference type="InterPro" id="IPR025962">
    <property type="entry name" value="SdpI/YhfL"/>
</dbReference>
<gene>
    <name evidence="2" type="ORF">ATL45_2728</name>
    <name evidence="3" type="ORF">SAMN05421805_103344</name>
</gene>
<evidence type="ECO:0000313" key="5">
    <source>
        <dbReference type="Proteomes" id="UP000270697"/>
    </source>
</evidence>
<evidence type="ECO:0000313" key="4">
    <source>
        <dbReference type="Proteomes" id="UP000199398"/>
    </source>
</evidence>
<name>A0A1I4XC82_9PSEU</name>